<organism evidence="1 2">
    <name type="scientific">Portunus trituberculatus</name>
    <name type="common">Swimming crab</name>
    <name type="synonym">Neptunus trituberculatus</name>
    <dbReference type="NCBI Taxonomy" id="210409"/>
    <lineage>
        <taxon>Eukaryota</taxon>
        <taxon>Metazoa</taxon>
        <taxon>Ecdysozoa</taxon>
        <taxon>Arthropoda</taxon>
        <taxon>Crustacea</taxon>
        <taxon>Multicrustacea</taxon>
        <taxon>Malacostraca</taxon>
        <taxon>Eumalacostraca</taxon>
        <taxon>Eucarida</taxon>
        <taxon>Decapoda</taxon>
        <taxon>Pleocyemata</taxon>
        <taxon>Brachyura</taxon>
        <taxon>Eubrachyura</taxon>
        <taxon>Portunoidea</taxon>
        <taxon>Portunidae</taxon>
        <taxon>Portuninae</taxon>
        <taxon>Portunus</taxon>
    </lineage>
</organism>
<sequence length="106" mass="11749">MGRKEEGEERKRFLLTKIQVSGATDGNLFAVSSYHNLYQQTVGGVLFGVPPISKPTHKEIVAPSEEAQPTPGPWTGFEPLRLETPRTPKQAWFHSTLCPTSTKQVT</sequence>
<protein>
    <submittedName>
        <fullName evidence="1">Uncharacterized protein</fullName>
    </submittedName>
</protein>
<proteinExistence type="predicted"/>
<comment type="caution">
    <text evidence="1">The sequence shown here is derived from an EMBL/GenBank/DDBJ whole genome shotgun (WGS) entry which is preliminary data.</text>
</comment>
<name>A0A5B7GCT7_PORTR</name>
<dbReference type="EMBL" id="VSRR010012961">
    <property type="protein sequence ID" value="MPC55185.1"/>
    <property type="molecule type" value="Genomic_DNA"/>
</dbReference>
<evidence type="ECO:0000313" key="1">
    <source>
        <dbReference type="EMBL" id="MPC55185.1"/>
    </source>
</evidence>
<reference evidence="1 2" key="1">
    <citation type="submission" date="2019-05" db="EMBL/GenBank/DDBJ databases">
        <title>Another draft genome of Portunus trituberculatus and its Hox gene families provides insights of decapod evolution.</title>
        <authorList>
            <person name="Jeong J.-H."/>
            <person name="Song I."/>
            <person name="Kim S."/>
            <person name="Choi T."/>
            <person name="Kim D."/>
            <person name="Ryu S."/>
            <person name="Kim W."/>
        </authorList>
    </citation>
    <scope>NUCLEOTIDE SEQUENCE [LARGE SCALE GENOMIC DNA]</scope>
    <source>
        <tissue evidence="1">Muscle</tissue>
    </source>
</reference>
<accession>A0A5B7GCT7</accession>
<dbReference type="AlphaFoldDB" id="A0A5B7GCT7"/>
<gene>
    <name evidence="1" type="ORF">E2C01_049116</name>
</gene>
<dbReference type="Proteomes" id="UP000324222">
    <property type="component" value="Unassembled WGS sequence"/>
</dbReference>
<keyword evidence="2" id="KW-1185">Reference proteome</keyword>
<evidence type="ECO:0000313" key="2">
    <source>
        <dbReference type="Proteomes" id="UP000324222"/>
    </source>
</evidence>